<evidence type="ECO:0000313" key="2">
    <source>
        <dbReference type="EMBL" id="NOG31729.1"/>
    </source>
</evidence>
<proteinExistence type="predicted"/>
<dbReference type="InterPro" id="IPR036380">
    <property type="entry name" value="Isochorismatase-like_sf"/>
</dbReference>
<evidence type="ECO:0000259" key="1">
    <source>
        <dbReference type="Pfam" id="PF00857"/>
    </source>
</evidence>
<organism evidence="2 3">
    <name type="scientific">Vreelandella azerica</name>
    <dbReference type="NCBI Taxonomy" id="2732867"/>
    <lineage>
        <taxon>Bacteria</taxon>
        <taxon>Pseudomonadati</taxon>
        <taxon>Pseudomonadota</taxon>
        <taxon>Gammaproteobacteria</taxon>
        <taxon>Oceanospirillales</taxon>
        <taxon>Halomonadaceae</taxon>
        <taxon>Vreelandella</taxon>
    </lineage>
</organism>
<reference evidence="2 3" key="2">
    <citation type="submission" date="2020-06" db="EMBL/GenBank/DDBJ databases">
        <title>Halomonas songnenensis sp. nov., a moderately halophilic bacterium isolated from saline and alkaline soils.</title>
        <authorList>
            <person name="Jiang J."/>
            <person name="Pan Y."/>
        </authorList>
    </citation>
    <scope>NUCLEOTIDE SEQUENCE [LARGE SCALE GENOMIC DNA]</scope>
    <source>
        <strain evidence="2 3">TBZ9</strain>
    </source>
</reference>
<reference evidence="2 3" key="1">
    <citation type="submission" date="2020-05" db="EMBL/GenBank/DDBJ databases">
        <authorList>
            <person name="Ruan W."/>
            <person name="Jeon C.O."/>
            <person name="Chun B.H."/>
        </authorList>
    </citation>
    <scope>NUCLEOTIDE SEQUENCE [LARGE SCALE GENOMIC DNA]</scope>
    <source>
        <strain evidence="2 3">TBZ9</strain>
    </source>
</reference>
<dbReference type="Pfam" id="PF00857">
    <property type="entry name" value="Isochorismatase"/>
    <property type="match status" value="1"/>
</dbReference>
<dbReference type="RefSeq" id="WP_171702204.1">
    <property type="nucleotide sequence ID" value="NZ_JABFHI010000003.1"/>
</dbReference>
<accession>A0A7Y3TZV7</accession>
<dbReference type="EMBL" id="JABFHI010000003">
    <property type="protein sequence ID" value="NOG31729.1"/>
    <property type="molecule type" value="Genomic_DNA"/>
</dbReference>
<dbReference type="SUPFAM" id="SSF52499">
    <property type="entry name" value="Isochorismatase-like hydrolases"/>
    <property type="match status" value="1"/>
</dbReference>
<dbReference type="InterPro" id="IPR050993">
    <property type="entry name" value="Isochorismatase_domain"/>
</dbReference>
<comment type="caution">
    <text evidence="2">The sequence shown here is derived from an EMBL/GenBank/DDBJ whole genome shotgun (WGS) entry which is preliminary data.</text>
</comment>
<keyword evidence="3" id="KW-1185">Reference proteome</keyword>
<feature type="domain" description="Isochorismatase-like" evidence="1">
    <location>
        <begin position="1"/>
        <end position="145"/>
    </location>
</feature>
<dbReference type="AlphaFoldDB" id="A0A7Y3TZV7"/>
<dbReference type="Proteomes" id="UP000588806">
    <property type="component" value="Unassembled WGS sequence"/>
</dbReference>
<dbReference type="PANTHER" id="PTHR14119:SF3">
    <property type="entry name" value="ISOCHORISMATASE DOMAIN-CONTAINING PROTEIN 2"/>
    <property type="match status" value="1"/>
</dbReference>
<sequence length="180" mass="19767">MVDFQAGLLPVIDGGLQAIEEASWLGGLANLLGVPVWLTEQSPQKLGGSAASLLERLDDYQLWQKVHFSVMEESNFRDALAASGKTQIVLCGTEAHICVMQTGLGLLEAGYEVLWLTDATASRRCAEAELARKRACANGAQAVTADMVAYEWLYRCDTPEFKQAHQQFLKPRSARPVHFN</sequence>
<name>A0A7Y3TZV7_9GAMM</name>
<dbReference type="InterPro" id="IPR000868">
    <property type="entry name" value="Isochorismatase-like_dom"/>
</dbReference>
<evidence type="ECO:0000313" key="3">
    <source>
        <dbReference type="Proteomes" id="UP000588806"/>
    </source>
</evidence>
<dbReference type="Gene3D" id="3.40.50.850">
    <property type="entry name" value="Isochorismatase-like"/>
    <property type="match status" value="1"/>
</dbReference>
<dbReference type="PANTHER" id="PTHR14119">
    <property type="entry name" value="HYDROLASE"/>
    <property type="match status" value="1"/>
</dbReference>
<gene>
    <name evidence="2" type="ORF">HLB35_08020</name>
</gene>
<protein>
    <submittedName>
        <fullName evidence="2">Isochorismatase family protein</fullName>
    </submittedName>
</protein>